<sequence length="107" mass="12506">MLREYYRYTKLMYISSVLISPHAKVCCLSQTHVYHRLNTILYTKWLQIYKHNTTVPRMPAPCCLLRAEVLPAIGSDCSVQRNVIYITLLHMLDEIEASRITLTNTNF</sequence>
<protein>
    <submittedName>
        <fullName evidence="1">Uncharacterized protein</fullName>
    </submittedName>
</protein>
<keyword evidence="2" id="KW-1185">Reference proteome</keyword>
<reference evidence="1" key="2">
    <citation type="submission" date="2020-11" db="EMBL/GenBank/DDBJ databases">
        <authorList>
            <person name="McCartney M.A."/>
            <person name="Auch B."/>
            <person name="Kono T."/>
            <person name="Mallez S."/>
            <person name="Becker A."/>
            <person name="Gohl D.M."/>
            <person name="Silverstein K.A.T."/>
            <person name="Koren S."/>
            <person name="Bechman K.B."/>
            <person name="Herman A."/>
            <person name="Abrahante J.E."/>
            <person name="Garbe J."/>
        </authorList>
    </citation>
    <scope>NUCLEOTIDE SEQUENCE</scope>
    <source>
        <strain evidence="1">Duluth1</strain>
        <tissue evidence="1">Whole animal</tissue>
    </source>
</reference>
<dbReference type="Proteomes" id="UP000828390">
    <property type="component" value="Unassembled WGS sequence"/>
</dbReference>
<comment type="caution">
    <text evidence="1">The sequence shown here is derived from an EMBL/GenBank/DDBJ whole genome shotgun (WGS) entry which is preliminary data.</text>
</comment>
<dbReference type="EMBL" id="JAIWYP010000014">
    <property type="protein sequence ID" value="KAH3708146.1"/>
    <property type="molecule type" value="Genomic_DNA"/>
</dbReference>
<dbReference type="AlphaFoldDB" id="A0A9D3YZH2"/>
<evidence type="ECO:0000313" key="2">
    <source>
        <dbReference type="Proteomes" id="UP000828390"/>
    </source>
</evidence>
<evidence type="ECO:0000313" key="1">
    <source>
        <dbReference type="EMBL" id="KAH3708146.1"/>
    </source>
</evidence>
<organism evidence="1 2">
    <name type="scientific">Dreissena polymorpha</name>
    <name type="common">Zebra mussel</name>
    <name type="synonym">Mytilus polymorpha</name>
    <dbReference type="NCBI Taxonomy" id="45954"/>
    <lineage>
        <taxon>Eukaryota</taxon>
        <taxon>Metazoa</taxon>
        <taxon>Spiralia</taxon>
        <taxon>Lophotrochozoa</taxon>
        <taxon>Mollusca</taxon>
        <taxon>Bivalvia</taxon>
        <taxon>Autobranchia</taxon>
        <taxon>Heteroconchia</taxon>
        <taxon>Euheterodonta</taxon>
        <taxon>Imparidentia</taxon>
        <taxon>Neoheterodontei</taxon>
        <taxon>Myida</taxon>
        <taxon>Dreissenoidea</taxon>
        <taxon>Dreissenidae</taxon>
        <taxon>Dreissena</taxon>
    </lineage>
</organism>
<reference evidence="1" key="1">
    <citation type="journal article" date="2019" name="bioRxiv">
        <title>The Genome of the Zebra Mussel, Dreissena polymorpha: A Resource for Invasive Species Research.</title>
        <authorList>
            <person name="McCartney M.A."/>
            <person name="Auch B."/>
            <person name="Kono T."/>
            <person name="Mallez S."/>
            <person name="Zhang Y."/>
            <person name="Obille A."/>
            <person name="Becker A."/>
            <person name="Abrahante J.E."/>
            <person name="Garbe J."/>
            <person name="Badalamenti J.P."/>
            <person name="Herman A."/>
            <person name="Mangelson H."/>
            <person name="Liachko I."/>
            <person name="Sullivan S."/>
            <person name="Sone E.D."/>
            <person name="Koren S."/>
            <person name="Silverstein K.A.T."/>
            <person name="Beckman K.B."/>
            <person name="Gohl D.M."/>
        </authorList>
    </citation>
    <scope>NUCLEOTIDE SEQUENCE</scope>
    <source>
        <strain evidence="1">Duluth1</strain>
        <tissue evidence="1">Whole animal</tissue>
    </source>
</reference>
<accession>A0A9D3YZH2</accession>
<gene>
    <name evidence="1" type="ORF">DPMN_067585</name>
</gene>
<name>A0A9D3YZH2_DREPO</name>
<proteinExistence type="predicted"/>